<accession>F4QEN7</accession>
<dbReference type="InterPro" id="IPR027417">
    <property type="entry name" value="P-loop_NTPase"/>
</dbReference>
<evidence type="ECO:0000313" key="1">
    <source>
        <dbReference type="EMBL" id="EGG13298.1"/>
    </source>
</evidence>
<evidence type="ECO:0000313" key="2">
    <source>
        <dbReference type="Proteomes" id="UP000007797"/>
    </source>
</evidence>
<dbReference type="SUPFAM" id="SSF52540">
    <property type="entry name" value="P-loop containing nucleoside triphosphate hydrolases"/>
    <property type="match status" value="1"/>
</dbReference>
<reference evidence="2" key="1">
    <citation type="journal article" date="2011" name="Genome Res.">
        <title>Phylogeny-wide analysis of social amoeba genomes highlights ancient origins for complex intercellular communication.</title>
        <authorList>
            <person name="Heidel A.J."/>
            <person name="Lawal H.M."/>
            <person name="Felder M."/>
            <person name="Schilde C."/>
            <person name="Helps N.R."/>
            <person name="Tunggal B."/>
            <person name="Rivero F."/>
            <person name="John U."/>
            <person name="Schleicher M."/>
            <person name="Eichinger L."/>
            <person name="Platzer M."/>
            <person name="Noegel A.A."/>
            <person name="Schaap P."/>
            <person name="Gloeckner G."/>
        </authorList>
    </citation>
    <scope>NUCLEOTIDE SEQUENCE [LARGE SCALE GENOMIC DNA]</scope>
    <source>
        <strain evidence="2">SH3</strain>
    </source>
</reference>
<dbReference type="GeneID" id="14866527"/>
<protein>
    <submittedName>
        <fullName evidence="1">Uncharacterized protein</fullName>
    </submittedName>
</protein>
<dbReference type="OrthoDB" id="20423at2759"/>
<keyword evidence="2" id="KW-1185">Reference proteome</keyword>
<name>F4QEN7_CACFS</name>
<dbReference type="RefSeq" id="XP_004349997.1">
    <property type="nucleotide sequence ID" value="XM_004349947.1"/>
</dbReference>
<dbReference type="AlphaFoldDB" id="F4QEN7"/>
<dbReference type="OMA" id="WRYFANG"/>
<organism evidence="1 2">
    <name type="scientific">Cavenderia fasciculata</name>
    <name type="common">Slime mold</name>
    <name type="synonym">Dictyostelium fasciculatum</name>
    <dbReference type="NCBI Taxonomy" id="261658"/>
    <lineage>
        <taxon>Eukaryota</taxon>
        <taxon>Amoebozoa</taxon>
        <taxon>Evosea</taxon>
        <taxon>Eumycetozoa</taxon>
        <taxon>Dictyostelia</taxon>
        <taxon>Acytosteliales</taxon>
        <taxon>Cavenderiaceae</taxon>
        <taxon>Cavenderia</taxon>
    </lineage>
</organism>
<dbReference type="Proteomes" id="UP000007797">
    <property type="component" value="Unassembled WGS sequence"/>
</dbReference>
<sequence>MIGHINNHQKKIEVQLLSTTMLSQLLSPLKLKSPSIKSISTTTTTSLSSTLFTNQLSLSSSQPPLTLSYQLNAQQQLKDHHHRWFSTSNRNSTFDDNICLVQVNNHSITTSLPAIDQIDKCVNPFKNNPIVFSDTKQDDIIDWFINTYGMPKSSSPSKLVDTTMPLRGRDFVLEWVYESVMETYTTANHETGPRQPILISGASGIGKTRLMESIGDYISTRDDSPLPKHHLDLSISFGSRTPYCPSLDSDPSLSICSRILYRYFVEGSGVSFQSFVETIKSCIDLTEMTASSCFSMIKRHMVRTNQIKEDLKMLVNFGIDDVQHTINETTQNPYERSSTLKDMVKSTDNLLNRDQFSPIFYNVVMTGSILDDDLQSAVRQTSSDYSVPISNTLNQEEYMDIARKMIGKDKSNLPQVKRALKFMGGWPSALDIFFKSIPSDLDALNTSQLLELCDGPLNKLYPNQMDQTMTDIIAYSIAGIEMLYPNYTHNAKSPPFEDIQPFCCYTFSQVYSMISVPLNFIRRHLNTFDGNPNRPAFMSPLGKVIKLLETEDMNDRSWQELNQHFLSSKLLAIKEVELEDITLKDIYGDAVYFPPTIKDMDYDTRYGDYVCLGESKLLKGKDPKFTINHFRGVLENIQKVATKMGKSKYIVVVYTNGYITQTSMNEFQKVVGNQKAIIICQGVKNKDDQVLRTAKSFYSPFPDFI</sequence>
<dbReference type="EMBL" id="GL883029">
    <property type="protein sequence ID" value="EGG13298.1"/>
    <property type="molecule type" value="Genomic_DNA"/>
</dbReference>
<proteinExistence type="predicted"/>
<dbReference type="KEGG" id="dfa:DFA_11059"/>
<gene>
    <name evidence="1" type="ORF">DFA_11059</name>
</gene>